<evidence type="ECO:0000256" key="3">
    <source>
        <dbReference type="ARBA" id="ARBA00022679"/>
    </source>
</evidence>
<keyword evidence="3" id="KW-0808">Transferase</keyword>
<feature type="domain" description="Methyltransferase type 11" evidence="5">
    <location>
        <begin position="49"/>
        <end position="138"/>
    </location>
</feature>
<dbReference type="EMBL" id="NRSG01000058">
    <property type="protein sequence ID" value="MBK1658601.1"/>
    <property type="molecule type" value="Genomic_DNA"/>
</dbReference>
<dbReference type="GO" id="GO:0008168">
    <property type="term" value="F:methyltransferase activity"/>
    <property type="evidence" value="ECO:0007669"/>
    <property type="project" value="UniProtKB-KW"/>
</dbReference>
<evidence type="ECO:0000313" key="6">
    <source>
        <dbReference type="EMBL" id="MBK1658601.1"/>
    </source>
</evidence>
<dbReference type="InterPro" id="IPR051052">
    <property type="entry name" value="Diverse_substrate_MTase"/>
</dbReference>
<dbReference type="SUPFAM" id="SSF53335">
    <property type="entry name" value="S-adenosyl-L-methionine-dependent methyltransferases"/>
    <property type="match status" value="1"/>
</dbReference>
<dbReference type="InterPro" id="IPR013216">
    <property type="entry name" value="Methyltransf_11"/>
</dbReference>
<evidence type="ECO:0000259" key="5">
    <source>
        <dbReference type="Pfam" id="PF08241"/>
    </source>
</evidence>
<organism evidence="6 7">
    <name type="scientific">Paracraurococcus ruber</name>
    <dbReference type="NCBI Taxonomy" id="77675"/>
    <lineage>
        <taxon>Bacteria</taxon>
        <taxon>Pseudomonadati</taxon>
        <taxon>Pseudomonadota</taxon>
        <taxon>Alphaproteobacteria</taxon>
        <taxon>Acetobacterales</taxon>
        <taxon>Roseomonadaceae</taxon>
        <taxon>Paracraurococcus</taxon>
    </lineage>
</organism>
<name>A0ABS1CVQ6_9PROT</name>
<keyword evidence="2 6" id="KW-0489">Methyltransferase</keyword>
<accession>A0ABS1CVQ6</accession>
<dbReference type="Pfam" id="PF08241">
    <property type="entry name" value="Methyltransf_11"/>
    <property type="match status" value="1"/>
</dbReference>
<reference evidence="6 7" key="1">
    <citation type="journal article" date="2020" name="Microorganisms">
        <title>Osmotic Adaptation and Compatible Solute Biosynthesis of Phototrophic Bacteria as Revealed from Genome Analyses.</title>
        <authorList>
            <person name="Imhoff J.F."/>
            <person name="Rahn T."/>
            <person name="Kunzel S."/>
            <person name="Keller A."/>
            <person name="Neulinger S.C."/>
        </authorList>
    </citation>
    <scope>NUCLEOTIDE SEQUENCE [LARGE SCALE GENOMIC DNA]</scope>
    <source>
        <strain evidence="6 7">DSM 15382</strain>
    </source>
</reference>
<feature type="region of interest" description="Disordered" evidence="4">
    <location>
        <begin position="76"/>
        <end position="96"/>
    </location>
</feature>
<evidence type="ECO:0000256" key="1">
    <source>
        <dbReference type="ARBA" id="ARBA00008361"/>
    </source>
</evidence>
<evidence type="ECO:0000256" key="4">
    <source>
        <dbReference type="SAM" id="MobiDB-lite"/>
    </source>
</evidence>
<sequence length="261" mass="28863">MTHLRPLRHGDFTGLAADYAKYRPGYSDSVLTALLALVGKPAAAIEAADIGAGTGIWTRMLAARGLRRVTAVEPNDDMRREGEAGSPGVTWRAGSGEATGLPTASADLLSMASSFHWVDFAAGLAEFHRVLRPGGRFVALWNPRFLDDSPLLLEIEAELARLRPDIRRVSSGRSGITETLTDRLRRHPRFEDVVYLEGRHSLEMPVAHYIGAWRSVNDLQVQLGPERFEAFLRFVADRLAGQATVRADYLTRAWCARRRDG</sequence>
<keyword evidence="7" id="KW-1185">Reference proteome</keyword>
<evidence type="ECO:0000313" key="7">
    <source>
        <dbReference type="Proteomes" id="UP000697995"/>
    </source>
</evidence>
<protein>
    <submittedName>
        <fullName evidence="6">Methyltransferase</fullName>
    </submittedName>
</protein>
<evidence type="ECO:0000256" key="2">
    <source>
        <dbReference type="ARBA" id="ARBA00022603"/>
    </source>
</evidence>
<dbReference type="InterPro" id="IPR029063">
    <property type="entry name" value="SAM-dependent_MTases_sf"/>
</dbReference>
<dbReference type="PANTHER" id="PTHR44942">
    <property type="entry name" value="METHYLTRANSF_11 DOMAIN-CONTAINING PROTEIN"/>
    <property type="match status" value="1"/>
</dbReference>
<proteinExistence type="inferred from homology"/>
<gene>
    <name evidence="6" type="ORF">CKO45_10190</name>
</gene>
<dbReference type="CDD" id="cd02440">
    <property type="entry name" value="AdoMet_MTases"/>
    <property type="match status" value="1"/>
</dbReference>
<dbReference type="PANTHER" id="PTHR44942:SF4">
    <property type="entry name" value="METHYLTRANSFERASE TYPE 11 DOMAIN-CONTAINING PROTEIN"/>
    <property type="match status" value="1"/>
</dbReference>
<dbReference type="RefSeq" id="WP_133221533.1">
    <property type="nucleotide sequence ID" value="NZ_NRSG01000058.1"/>
</dbReference>
<comment type="similarity">
    <text evidence="1">Belongs to the methyltransferase superfamily.</text>
</comment>
<dbReference type="GO" id="GO:0032259">
    <property type="term" value="P:methylation"/>
    <property type="evidence" value="ECO:0007669"/>
    <property type="project" value="UniProtKB-KW"/>
</dbReference>
<comment type="caution">
    <text evidence="6">The sequence shown here is derived from an EMBL/GenBank/DDBJ whole genome shotgun (WGS) entry which is preliminary data.</text>
</comment>
<dbReference type="Proteomes" id="UP000697995">
    <property type="component" value="Unassembled WGS sequence"/>
</dbReference>
<dbReference type="Gene3D" id="3.40.50.150">
    <property type="entry name" value="Vaccinia Virus protein VP39"/>
    <property type="match status" value="1"/>
</dbReference>